<dbReference type="AlphaFoldDB" id="A0A133U6Z3"/>
<keyword evidence="16" id="KW-1185">Reference proteome</keyword>
<accession>A0A133U6Z3</accession>
<dbReference type="EC" id="1.1.1.169" evidence="3 12"/>
<dbReference type="InterPro" id="IPR013332">
    <property type="entry name" value="KPR_N"/>
</dbReference>
<dbReference type="PATRIC" id="fig|1698260.3.peg.279"/>
<dbReference type="InterPro" id="IPR050838">
    <property type="entry name" value="Ketopantoate_reductase"/>
</dbReference>
<evidence type="ECO:0000259" key="13">
    <source>
        <dbReference type="Pfam" id="PF02558"/>
    </source>
</evidence>
<dbReference type="GO" id="GO:0005737">
    <property type="term" value="C:cytoplasm"/>
    <property type="evidence" value="ECO:0007669"/>
    <property type="project" value="TreeGrafter"/>
</dbReference>
<keyword evidence="6 12" id="KW-0173">Coenzyme A biosynthesis</keyword>
<dbReference type="GO" id="GO:0015937">
    <property type="term" value="P:coenzyme A biosynthetic process"/>
    <property type="evidence" value="ECO:0007669"/>
    <property type="project" value="UniProtKB-UniPathway"/>
</dbReference>
<evidence type="ECO:0000256" key="4">
    <source>
        <dbReference type="ARBA" id="ARBA00019465"/>
    </source>
</evidence>
<comment type="catalytic activity">
    <reaction evidence="9">
        <text>(R)-pantoate + NADP(+) = 2-dehydropantoate + NADPH + H(+)</text>
        <dbReference type="Rhea" id="RHEA:16233"/>
        <dbReference type="ChEBI" id="CHEBI:11561"/>
        <dbReference type="ChEBI" id="CHEBI:15378"/>
        <dbReference type="ChEBI" id="CHEBI:15980"/>
        <dbReference type="ChEBI" id="CHEBI:57783"/>
        <dbReference type="ChEBI" id="CHEBI:58349"/>
        <dbReference type="EC" id="1.1.1.169"/>
    </reaction>
    <physiologicalReaction direction="right-to-left" evidence="9">
        <dbReference type="Rhea" id="RHEA:16235"/>
    </physiologicalReaction>
</comment>
<comment type="function">
    <text evidence="11">Catalyzes the NAD(P)H-dependent reduction of ketopantoate into pantoic acid.</text>
</comment>
<evidence type="ECO:0000313" key="16">
    <source>
        <dbReference type="Proteomes" id="UP000070184"/>
    </source>
</evidence>
<dbReference type="InterPro" id="IPR003710">
    <property type="entry name" value="ApbA"/>
</dbReference>
<protein>
    <recommendedName>
        <fullName evidence="4 12">2-dehydropantoate 2-reductase</fullName>
        <ecNumber evidence="3 12">1.1.1.169</ecNumber>
    </recommendedName>
    <alternativeName>
        <fullName evidence="8 12">Ketopantoate reductase</fullName>
    </alternativeName>
</protein>
<evidence type="ECO:0000256" key="6">
    <source>
        <dbReference type="ARBA" id="ARBA00022993"/>
    </source>
</evidence>
<comment type="similarity">
    <text evidence="2 12">Belongs to the ketopantoate reductase family.</text>
</comment>
<evidence type="ECO:0000256" key="3">
    <source>
        <dbReference type="ARBA" id="ARBA00013014"/>
    </source>
</evidence>
<dbReference type="UniPathway" id="UPA00241"/>
<dbReference type="InterPro" id="IPR036291">
    <property type="entry name" value="NAD(P)-bd_dom_sf"/>
</dbReference>
<feature type="domain" description="Ketopantoate reductase N-terminal" evidence="13">
    <location>
        <begin position="3"/>
        <end position="150"/>
    </location>
</feature>
<dbReference type="PANTHER" id="PTHR43765:SF2">
    <property type="entry name" value="2-DEHYDROPANTOATE 2-REDUCTASE"/>
    <property type="match status" value="1"/>
</dbReference>
<name>A0A133U6Z3_9EURY</name>
<evidence type="ECO:0000259" key="14">
    <source>
        <dbReference type="Pfam" id="PF08546"/>
    </source>
</evidence>
<feature type="domain" description="Ketopantoate reductase C-terminal" evidence="14">
    <location>
        <begin position="179"/>
        <end position="298"/>
    </location>
</feature>
<dbReference type="SUPFAM" id="SSF48179">
    <property type="entry name" value="6-phosphogluconate dehydrogenase C-terminal domain-like"/>
    <property type="match status" value="1"/>
</dbReference>
<comment type="catalytic activity">
    <reaction evidence="10">
        <text>(R)-pantoate + NAD(+) = 2-dehydropantoate + NADH + H(+)</text>
        <dbReference type="Rhea" id="RHEA:61292"/>
        <dbReference type="ChEBI" id="CHEBI:11561"/>
        <dbReference type="ChEBI" id="CHEBI:15378"/>
        <dbReference type="ChEBI" id="CHEBI:15980"/>
        <dbReference type="ChEBI" id="CHEBI:57540"/>
        <dbReference type="ChEBI" id="CHEBI:57945"/>
    </reaction>
    <physiologicalReaction direction="right-to-left" evidence="10">
        <dbReference type="Rhea" id="RHEA:61294"/>
    </physiologicalReaction>
</comment>
<dbReference type="Pfam" id="PF08546">
    <property type="entry name" value="ApbA_C"/>
    <property type="match status" value="1"/>
</dbReference>
<evidence type="ECO:0000256" key="11">
    <source>
        <dbReference type="ARBA" id="ARBA00056765"/>
    </source>
</evidence>
<dbReference type="EMBL" id="LHXK01000017">
    <property type="protein sequence ID" value="KXA89947.1"/>
    <property type="molecule type" value="Genomic_DNA"/>
</dbReference>
<dbReference type="InterPro" id="IPR013328">
    <property type="entry name" value="6PGD_dom2"/>
</dbReference>
<evidence type="ECO:0000256" key="5">
    <source>
        <dbReference type="ARBA" id="ARBA00022857"/>
    </source>
</evidence>
<comment type="caution">
    <text evidence="15">The sequence shown here is derived from an EMBL/GenBank/DDBJ whole genome shotgun (WGS) entry which is preliminary data.</text>
</comment>
<evidence type="ECO:0000256" key="10">
    <source>
        <dbReference type="ARBA" id="ARBA00048196"/>
    </source>
</evidence>
<evidence type="ECO:0000256" key="1">
    <source>
        <dbReference type="ARBA" id="ARBA00004724"/>
    </source>
</evidence>
<evidence type="ECO:0000256" key="9">
    <source>
        <dbReference type="ARBA" id="ARBA00047506"/>
    </source>
</evidence>
<evidence type="ECO:0000256" key="7">
    <source>
        <dbReference type="ARBA" id="ARBA00023002"/>
    </source>
</evidence>
<evidence type="ECO:0000256" key="8">
    <source>
        <dbReference type="ARBA" id="ARBA00032024"/>
    </source>
</evidence>
<keyword evidence="7 12" id="KW-0560">Oxidoreductase</keyword>
<dbReference type="InterPro" id="IPR008927">
    <property type="entry name" value="6-PGluconate_DH-like_C_sf"/>
</dbReference>
<dbReference type="Gene3D" id="3.40.50.720">
    <property type="entry name" value="NAD(P)-binding Rossmann-like Domain"/>
    <property type="match status" value="1"/>
</dbReference>
<dbReference type="SUPFAM" id="SSF51735">
    <property type="entry name" value="NAD(P)-binding Rossmann-fold domains"/>
    <property type="match status" value="1"/>
</dbReference>
<keyword evidence="5 12" id="KW-0521">NADP</keyword>
<evidence type="ECO:0000256" key="12">
    <source>
        <dbReference type="RuleBase" id="RU362068"/>
    </source>
</evidence>
<proteinExistence type="inferred from homology"/>
<dbReference type="InterPro" id="IPR013752">
    <property type="entry name" value="KPA_reductase"/>
</dbReference>
<evidence type="ECO:0000256" key="2">
    <source>
        <dbReference type="ARBA" id="ARBA00007870"/>
    </source>
</evidence>
<dbReference type="Proteomes" id="UP000070184">
    <property type="component" value="Unassembled WGS sequence"/>
</dbReference>
<dbReference type="NCBIfam" id="TIGR00745">
    <property type="entry name" value="apbA_panE"/>
    <property type="match status" value="1"/>
</dbReference>
<evidence type="ECO:0000313" key="15">
    <source>
        <dbReference type="EMBL" id="KXA89947.1"/>
    </source>
</evidence>
<comment type="pathway">
    <text evidence="1 12">Cofactor biosynthesis; coenzyme A biosynthesis.</text>
</comment>
<comment type="function">
    <text evidence="12">Catalyzes the NADPH-dependent reduction of ketopantoate into pantoic acid.</text>
</comment>
<dbReference type="GO" id="GO:0015940">
    <property type="term" value="P:pantothenate biosynthetic process"/>
    <property type="evidence" value="ECO:0007669"/>
    <property type="project" value="InterPro"/>
</dbReference>
<organism evidence="15 16">
    <name type="scientific">candidate division MSBL1 archaeon SCGC-AAA259B11</name>
    <dbReference type="NCBI Taxonomy" id="1698260"/>
    <lineage>
        <taxon>Archaea</taxon>
        <taxon>Methanobacteriati</taxon>
        <taxon>Methanobacteriota</taxon>
        <taxon>candidate division MSBL1</taxon>
    </lineage>
</organism>
<reference evidence="15 16" key="1">
    <citation type="journal article" date="2016" name="Sci. Rep.">
        <title>Metabolic traits of an uncultured archaeal lineage -MSBL1- from brine pools of the Red Sea.</title>
        <authorList>
            <person name="Mwirichia R."/>
            <person name="Alam I."/>
            <person name="Rashid M."/>
            <person name="Vinu M."/>
            <person name="Ba-Alawi W."/>
            <person name="Anthony Kamau A."/>
            <person name="Kamanda Ngugi D."/>
            <person name="Goker M."/>
            <person name="Klenk H.P."/>
            <person name="Bajic V."/>
            <person name="Stingl U."/>
        </authorList>
    </citation>
    <scope>NUCLEOTIDE SEQUENCE [LARGE SCALE GENOMIC DNA]</scope>
    <source>
        <strain evidence="15">SCGC-AAA259B11</strain>
    </source>
</reference>
<dbReference type="GO" id="GO:0008677">
    <property type="term" value="F:2-dehydropantoate 2-reductase activity"/>
    <property type="evidence" value="ECO:0007669"/>
    <property type="project" value="UniProtKB-EC"/>
</dbReference>
<dbReference type="FunFam" id="1.10.1040.10:FF:000017">
    <property type="entry name" value="2-dehydropantoate 2-reductase"/>
    <property type="match status" value="1"/>
</dbReference>
<dbReference type="GO" id="GO:0050661">
    <property type="term" value="F:NADP binding"/>
    <property type="evidence" value="ECO:0007669"/>
    <property type="project" value="TreeGrafter"/>
</dbReference>
<dbReference type="PANTHER" id="PTHR43765">
    <property type="entry name" value="2-DEHYDROPANTOATE 2-REDUCTASE-RELATED"/>
    <property type="match status" value="1"/>
</dbReference>
<gene>
    <name evidence="15" type="ORF">AKJ61_01800</name>
</gene>
<sequence length="307" mass="33405">MNITVLGSGAMGSLFGGLLTADGHDLTLVDVWKEHIETMKERGLVISTPEGTERNIEVEATADPSSIGNADLVIVFVKSYQTKEALQDTSGFFDENVDVLTLQNGLGNPETISEYVPEKNIIAGVTAHGSTLKNPGHIIHAGVGPTKIGRYFTENDEKVSQLSKILTSAGFETEVTERIREEIWEKLLVNVGINPPTALARVRNGLLVETEAGEELIETIVNEALQVAVEEGVNVREDIVNHVKNVASSTSANKSSMLQDIEAGKKTEIEYLTGSIVRRAEKHDIEVPINRTLKHLVELSERTQNGT</sequence>
<dbReference type="Pfam" id="PF02558">
    <property type="entry name" value="ApbA"/>
    <property type="match status" value="1"/>
</dbReference>
<dbReference type="Gene3D" id="1.10.1040.10">
    <property type="entry name" value="N-(1-d-carboxylethyl)-l-norvaline Dehydrogenase, domain 2"/>
    <property type="match status" value="1"/>
</dbReference>